<feature type="domain" description="Mitochondrial transcription rescue factor 1 C-terminal" evidence="2">
    <location>
        <begin position="93"/>
        <end position="172"/>
    </location>
</feature>
<dbReference type="PROSITE" id="PS50889">
    <property type="entry name" value="S4"/>
    <property type="match status" value="1"/>
</dbReference>
<gene>
    <name evidence="3 5 6" type="ORF">SRAE_1000270000</name>
</gene>
<dbReference type="WormBase" id="SRAE_1000270000">
    <property type="protein sequence ID" value="SRP10814"/>
    <property type="gene ID" value="WBGene00259316"/>
</dbReference>
<keyword evidence="4" id="KW-1185">Reference proteome</keyword>
<dbReference type="GeneID" id="36376811"/>
<protein>
    <submittedName>
        <fullName evidence="3 5">RNA-binding S4 domain-containing protein</fullName>
    </submittedName>
</protein>
<dbReference type="CDD" id="cd00165">
    <property type="entry name" value="S4"/>
    <property type="match status" value="1"/>
</dbReference>
<dbReference type="Gene3D" id="3.10.290.10">
    <property type="entry name" value="RNA-binding S4 domain"/>
    <property type="match status" value="1"/>
</dbReference>
<reference evidence="3 4" key="1">
    <citation type="submission" date="2014-09" db="EMBL/GenBank/DDBJ databases">
        <authorList>
            <person name="Martin A.A."/>
        </authorList>
    </citation>
    <scope>NUCLEOTIDE SEQUENCE</scope>
    <source>
        <strain evidence="4">ED321</strain>
        <strain evidence="3">ED321 Heterogonic</strain>
    </source>
</reference>
<dbReference type="GO" id="GO:0005739">
    <property type="term" value="C:mitochondrion"/>
    <property type="evidence" value="ECO:0007669"/>
    <property type="project" value="TreeGrafter"/>
</dbReference>
<dbReference type="PANTHER" id="PTHR13633:SF3">
    <property type="entry name" value="MITOCHONDRIAL TRANSCRIPTION RESCUE FACTOR 1"/>
    <property type="match status" value="1"/>
</dbReference>
<reference evidence="5" key="2">
    <citation type="submission" date="2020-12" db="UniProtKB">
        <authorList>
            <consortium name="WormBaseParasite"/>
        </authorList>
    </citation>
    <scope>IDENTIFICATION</scope>
</reference>
<dbReference type="CTD" id="36376811"/>
<evidence type="ECO:0000259" key="2">
    <source>
        <dbReference type="Pfam" id="PF25818"/>
    </source>
</evidence>
<dbReference type="PANTHER" id="PTHR13633">
    <property type="entry name" value="MITOCHONDRIAL TRANSCRIPTION RESCUE FACTOR 1"/>
    <property type="match status" value="1"/>
</dbReference>
<evidence type="ECO:0000256" key="1">
    <source>
        <dbReference type="PROSITE-ProRule" id="PRU00182"/>
    </source>
</evidence>
<evidence type="ECO:0000313" key="6">
    <source>
        <dbReference type="WormBase" id="SRAE_1000270000"/>
    </source>
</evidence>
<accession>A0A090L3P8</accession>
<proteinExistence type="predicted"/>
<dbReference type="RefSeq" id="XP_024503647.1">
    <property type="nucleotide sequence ID" value="XM_024649806.1"/>
</dbReference>
<sequence>MNRVLKLNMLKNPLKLAYSLGLGQTSQKTLISDNIFERKLFTTPLCEGKVKKLRREKENQAIKEIISNLQENEDEERVEFDDGLPKDYKDLSVHIGSRRIDTLIHRGKVKVNDEFLKKKSYNVEKGDVIDVFLQTYPENSELAQISRICVKDYLLEENGYCIEVKLWRNMLVEKWKKEF</sequence>
<dbReference type="GO" id="GO:1903108">
    <property type="term" value="P:regulation of mitochondrial transcription"/>
    <property type="evidence" value="ECO:0007669"/>
    <property type="project" value="TreeGrafter"/>
</dbReference>
<evidence type="ECO:0000313" key="5">
    <source>
        <dbReference type="WBParaSite" id="SRAE_1000270000.1"/>
    </source>
</evidence>
<dbReference type="Proteomes" id="UP000035682">
    <property type="component" value="Unplaced"/>
</dbReference>
<evidence type="ECO:0000313" key="3">
    <source>
        <dbReference type="EMBL" id="CEF64446.1"/>
    </source>
</evidence>
<dbReference type="InterPro" id="IPR036986">
    <property type="entry name" value="S4_RNA-bd_sf"/>
</dbReference>
<dbReference type="EMBL" id="LN609528">
    <property type="protein sequence ID" value="CEF64446.1"/>
    <property type="molecule type" value="Genomic_DNA"/>
</dbReference>
<dbReference type="InterPro" id="IPR057896">
    <property type="entry name" value="MTRES1_C"/>
</dbReference>
<organism evidence="3">
    <name type="scientific">Strongyloides ratti</name>
    <name type="common">Parasitic roundworm</name>
    <dbReference type="NCBI Taxonomy" id="34506"/>
    <lineage>
        <taxon>Eukaryota</taxon>
        <taxon>Metazoa</taxon>
        <taxon>Ecdysozoa</taxon>
        <taxon>Nematoda</taxon>
        <taxon>Chromadorea</taxon>
        <taxon>Rhabditida</taxon>
        <taxon>Tylenchina</taxon>
        <taxon>Panagrolaimomorpha</taxon>
        <taxon>Strongyloidoidea</taxon>
        <taxon>Strongyloididae</taxon>
        <taxon>Strongyloides</taxon>
    </lineage>
</organism>
<keyword evidence="1" id="KW-0694">RNA-binding</keyword>
<dbReference type="GO" id="GO:0003723">
    <property type="term" value="F:RNA binding"/>
    <property type="evidence" value="ECO:0007669"/>
    <property type="project" value="UniProtKB-KW"/>
</dbReference>
<dbReference type="Pfam" id="PF25818">
    <property type="entry name" value="MTRES1_C"/>
    <property type="match status" value="1"/>
</dbReference>
<dbReference type="OrthoDB" id="4150at2759"/>
<dbReference type="STRING" id="34506.A0A090L3P8"/>
<dbReference type="WBParaSite" id="SRAE_1000270000.1">
    <property type="protein sequence ID" value="SRAE_1000270000.1"/>
    <property type="gene ID" value="WBGene00259316"/>
</dbReference>
<name>A0A090L3P8_STRRB</name>
<dbReference type="AlphaFoldDB" id="A0A090L3P8"/>
<dbReference type="SUPFAM" id="SSF55174">
    <property type="entry name" value="Alpha-L RNA-binding motif"/>
    <property type="match status" value="1"/>
</dbReference>
<evidence type="ECO:0000313" key="4">
    <source>
        <dbReference type="Proteomes" id="UP000035682"/>
    </source>
</evidence>